<comment type="caution">
    <text evidence="2">The sequence shown here is derived from an EMBL/GenBank/DDBJ whole genome shotgun (WGS) entry which is preliminary data.</text>
</comment>
<feature type="domain" description="FAD-binding" evidence="1">
    <location>
        <begin position="5"/>
        <end position="335"/>
    </location>
</feature>
<accession>A0ABS8U1N6</accession>
<sequence>MKNKKILITGASIAGPALAYWLNYYGFEVTVVERADELRLGGQNIDVKGPAREVIGKMGLEDAVRKANTTEIGIQFVNTENEVLAEFPKESSMSMTQDLEILRGDLVNILYEHTRNNVHYRFGDYVTAVAQAEDEMKVTFKSGKTEIFDMLIVAEGIGSGTRKLIFGDETRFKYLGLYTAYLTVKKQPTDSRWARWCNAPRGIVYILRPDNYGTTRASITMLAEENEYRGMNLSQLKQALIARIKGSGWESERLISEIEATDDLYLDRVSQVKASEWSKGRVVLVGDAAYCATPIAGKGTDLAIAGAYILAGELATALTHQAAFANYEKLMRPYAEKCQKLPPGIPGLVYPTSKFGVSVLNGFYRIFGSRPVKWLSSLGSNNKQQPKQEIELPDYNQADDALKVNSM</sequence>
<dbReference type="PRINTS" id="PR00420">
    <property type="entry name" value="RNGMNOXGNASE"/>
</dbReference>
<dbReference type="InterPro" id="IPR051704">
    <property type="entry name" value="FAD_aromatic-hydroxylase"/>
</dbReference>
<dbReference type="PANTHER" id="PTHR46865:SF2">
    <property type="entry name" value="MONOOXYGENASE"/>
    <property type="match status" value="1"/>
</dbReference>
<gene>
    <name evidence="2" type="ORF">LT679_10435</name>
</gene>
<name>A0ABS8U1N6_9SPHI</name>
<keyword evidence="2" id="KW-0503">Monooxygenase</keyword>
<keyword evidence="3" id="KW-1185">Reference proteome</keyword>
<dbReference type="Pfam" id="PF01494">
    <property type="entry name" value="FAD_binding_3"/>
    <property type="match status" value="1"/>
</dbReference>
<dbReference type="RefSeq" id="WP_232177487.1">
    <property type="nucleotide sequence ID" value="NZ_JAJPWV010000003.1"/>
</dbReference>
<evidence type="ECO:0000259" key="1">
    <source>
        <dbReference type="Pfam" id="PF01494"/>
    </source>
</evidence>
<keyword evidence="2" id="KW-0560">Oxidoreductase</keyword>
<organism evidence="2 3">
    <name type="scientific">Mucilaginibacter roseus</name>
    <dbReference type="NCBI Taxonomy" id="1528868"/>
    <lineage>
        <taxon>Bacteria</taxon>
        <taxon>Pseudomonadati</taxon>
        <taxon>Bacteroidota</taxon>
        <taxon>Sphingobacteriia</taxon>
        <taxon>Sphingobacteriales</taxon>
        <taxon>Sphingobacteriaceae</taxon>
        <taxon>Mucilaginibacter</taxon>
    </lineage>
</organism>
<protein>
    <submittedName>
        <fullName evidence="2">FAD-dependent monooxygenase</fullName>
    </submittedName>
</protein>
<reference evidence="2 3" key="1">
    <citation type="submission" date="2021-12" db="EMBL/GenBank/DDBJ databases">
        <title>Mucilaginibacter roseus genome.</title>
        <authorList>
            <person name="Ferreira J.R."/>
            <person name="Newman J.D."/>
        </authorList>
    </citation>
    <scope>NUCLEOTIDE SEQUENCE [LARGE SCALE GENOMIC DNA]</scope>
    <source>
        <strain evidence="2 3">LMG 28454</strain>
    </source>
</reference>
<evidence type="ECO:0000313" key="2">
    <source>
        <dbReference type="EMBL" id="MCD8741019.1"/>
    </source>
</evidence>
<dbReference type="Proteomes" id="UP001199919">
    <property type="component" value="Unassembled WGS sequence"/>
</dbReference>
<dbReference type="InterPro" id="IPR036188">
    <property type="entry name" value="FAD/NAD-bd_sf"/>
</dbReference>
<dbReference type="EMBL" id="JAJPWV010000003">
    <property type="protein sequence ID" value="MCD8741019.1"/>
    <property type="molecule type" value="Genomic_DNA"/>
</dbReference>
<dbReference type="SUPFAM" id="SSF51905">
    <property type="entry name" value="FAD/NAD(P)-binding domain"/>
    <property type="match status" value="1"/>
</dbReference>
<dbReference type="GO" id="GO:0004497">
    <property type="term" value="F:monooxygenase activity"/>
    <property type="evidence" value="ECO:0007669"/>
    <property type="project" value="UniProtKB-KW"/>
</dbReference>
<evidence type="ECO:0000313" key="3">
    <source>
        <dbReference type="Proteomes" id="UP001199919"/>
    </source>
</evidence>
<dbReference type="Gene3D" id="3.30.9.10">
    <property type="entry name" value="D-Amino Acid Oxidase, subunit A, domain 2"/>
    <property type="match status" value="1"/>
</dbReference>
<dbReference type="Gene3D" id="3.50.50.60">
    <property type="entry name" value="FAD/NAD(P)-binding domain"/>
    <property type="match status" value="1"/>
</dbReference>
<dbReference type="PANTHER" id="PTHR46865">
    <property type="entry name" value="OXIDOREDUCTASE-RELATED"/>
    <property type="match status" value="1"/>
</dbReference>
<dbReference type="InterPro" id="IPR002938">
    <property type="entry name" value="FAD-bd"/>
</dbReference>
<proteinExistence type="predicted"/>